<dbReference type="AlphaFoldDB" id="A0A420DZE0"/>
<evidence type="ECO:0000313" key="3">
    <source>
        <dbReference type="Proteomes" id="UP000285780"/>
    </source>
</evidence>
<dbReference type="PANTHER" id="PTHR33202:SF22">
    <property type="entry name" value="HYDROGEN PEROXIDE SENSITIVE REPRESSOR"/>
    <property type="match status" value="1"/>
</dbReference>
<gene>
    <name evidence="2" type="ORF">C8N26_2459</name>
</gene>
<dbReference type="InterPro" id="IPR036390">
    <property type="entry name" value="WH_DNA-bd_sf"/>
</dbReference>
<comment type="cofactor">
    <cofactor evidence="1">
        <name>Zn(2+)</name>
        <dbReference type="ChEBI" id="CHEBI:29105"/>
    </cofactor>
    <text evidence="1">Binds 1 zinc ion per subunit.</text>
</comment>
<dbReference type="InterPro" id="IPR036388">
    <property type="entry name" value="WH-like_DNA-bd_sf"/>
</dbReference>
<dbReference type="GO" id="GO:0045892">
    <property type="term" value="P:negative regulation of DNA-templated transcription"/>
    <property type="evidence" value="ECO:0007669"/>
    <property type="project" value="TreeGrafter"/>
</dbReference>
<feature type="binding site" evidence="1">
    <location>
        <position position="141"/>
    </location>
    <ligand>
        <name>Zn(2+)</name>
        <dbReference type="ChEBI" id="CHEBI:29105"/>
    </ligand>
</feature>
<feature type="binding site" evidence="1">
    <location>
        <position position="103"/>
    </location>
    <ligand>
        <name>Zn(2+)</name>
        <dbReference type="ChEBI" id="CHEBI:29105"/>
    </ligand>
</feature>
<reference evidence="2 3" key="1">
    <citation type="submission" date="2018-09" db="EMBL/GenBank/DDBJ databases">
        <title>Genomic Encyclopedia of Archaeal and Bacterial Type Strains, Phase II (KMG-II): from individual species to whole genera.</title>
        <authorList>
            <person name="Goeker M."/>
        </authorList>
    </citation>
    <scope>NUCLEOTIDE SEQUENCE [LARGE SCALE GENOMIC DNA]</scope>
    <source>
        <strain evidence="2 3">DSM 16505</strain>
    </source>
</reference>
<dbReference type="Proteomes" id="UP000285780">
    <property type="component" value="Unassembled WGS sequence"/>
</dbReference>
<dbReference type="PANTHER" id="PTHR33202">
    <property type="entry name" value="ZINC UPTAKE REGULATION PROTEIN"/>
    <property type="match status" value="1"/>
</dbReference>
<keyword evidence="3" id="KW-1185">Reference proteome</keyword>
<dbReference type="InterPro" id="IPR002481">
    <property type="entry name" value="FUR"/>
</dbReference>
<name>A0A420DZE0_9FLAO</name>
<keyword evidence="1" id="KW-0862">Zinc</keyword>
<sequence length="146" mass="16862">MTKTEKILLNHGIRPTQMRLKIYKFLKRKQSAVSFSDLKKAFVQKSETNKTANRTTFYRNLKIFEDKGLIHQINDGVGVAKYAISDENAKNKYGIDLHLHFHCTDCRRTICLPNKISKESLPDDYEVRNVNLILKGICEKCSSNLL</sequence>
<evidence type="ECO:0000313" key="2">
    <source>
        <dbReference type="EMBL" id="RKF03083.1"/>
    </source>
</evidence>
<proteinExistence type="predicted"/>
<dbReference type="EMBL" id="RAQM01000011">
    <property type="protein sequence ID" value="RKF03083.1"/>
    <property type="molecule type" value="Genomic_DNA"/>
</dbReference>
<keyword evidence="1" id="KW-0479">Metal-binding</keyword>
<feature type="binding site" evidence="1">
    <location>
        <position position="106"/>
    </location>
    <ligand>
        <name>Zn(2+)</name>
        <dbReference type="ChEBI" id="CHEBI:29105"/>
    </ligand>
</feature>
<accession>A0A420DZE0</accession>
<dbReference type="GO" id="GO:0003700">
    <property type="term" value="F:DNA-binding transcription factor activity"/>
    <property type="evidence" value="ECO:0007669"/>
    <property type="project" value="InterPro"/>
</dbReference>
<protein>
    <submittedName>
        <fullName evidence="2">Fur family ferric uptake transcriptional regulator</fullName>
    </submittedName>
</protein>
<dbReference type="GO" id="GO:1900376">
    <property type="term" value="P:regulation of secondary metabolite biosynthetic process"/>
    <property type="evidence" value="ECO:0007669"/>
    <property type="project" value="TreeGrafter"/>
</dbReference>
<evidence type="ECO:0000256" key="1">
    <source>
        <dbReference type="PIRSR" id="PIRSR602481-1"/>
    </source>
</evidence>
<dbReference type="Pfam" id="PF01475">
    <property type="entry name" value="FUR"/>
    <property type="match status" value="1"/>
</dbReference>
<comment type="caution">
    <text evidence="2">The sequence shown here is derived from an EMBL/GenBank/DDBJ whole genome shotgun (WGS) entry which is preliminary data.</text>
</comment>
<dbReference type="Gene3D" id="1.10.10.10">
    <property type="entry name" value="Winged helix-like DNA-binding domain superfamily/Winged helix DNA-binding domain"/>
    <property type="match status" value="1"/>
</dbReference>
<organism evidence="2 3">
    <name type="scientific">Tenacibaculum lutimaris</name>
    <dbReference type="NCBI Taxonomy" id="285258"/>
    <lineage>
        <taxon>Bacteria</taxon>
        <taxon>Pseudomonadati</taxon>
        <taxon>Bacteroidota</taxon>
        <taxon>Flavobacteriia</taxon>
        <taxon>Flavobacteriales</taxon>
        <taxon>Flavobacteriaceae</taxon>
        <taxon>Tenacibaculum</taxon>
    </lineage>
</organism>
<dbReference type="SUPFAM" id="SSF46785">
    <property type="entry name" value="Winged helix' DNA-binding domain"/>
    <property type="match status" value="1"/>
</dbReference>
<dbReference type="GO" id="GO:0008270">
    <property type="term" value="F:zinc ion binding"/>
    <property type="evidence" value="ECO:0007669"/>
    <property type="project" value="TreeGrafter"/>
</dbReference>
<dbReference type="RefSeq" id="WP_120187506.1">
    <property type="nucleotide sequence ID" value="NZ_RAQM01000011.1"/>
</dbReference>
<feature type="binding site" evidence="1">
    <location>
        <position position="138"/>
    </location>
    <ligand>
        <name>Zn(2+)</name>
        <dbReference type="ChEBI" id="CHEBI:29105"/>
    </ligand>
</feature>
<dbReference type="GO" id="GO:0000976">
    <property type="term" value="F:transcription cis-regulatory region binding"/>
    <property type="evidence" value="ECO:0007669"/>
    <property type="project" value="TreeGrafter"/>
</dbReference>